<organism evidence="4 5">
    <name type="scientific">Paramecium pentaurelia</name>
    <dbReference type="NCBI Taxonomy" id="43138"/>
    <lineage>
        <taxon>Eukaryota</taxon>
        <taxon>Sar</taxon>
        <taxon>Alveolata</taxon>
        <taxon>Ciliophora</taxon>
        <taxon>Intramacronucleata</taxon>
        <taxon>Oligohymenophorea</taxon>
        <taxon>Peniculida</taxon>
        <taxon>Parameciidae</taxon>
        <taxon>Paramecium</taxon>
    </lineage>
</organism>
<dbReference type="OrthoDB" id="307560at2759"/>
<evidence type="ECO:0000313" key="5">
    <source>
        <dbReference type="Proteomes" id="UP000689195"/>
    </source>
</evidence>
<evidence type="ECO:0000256" key="1">
    <source>
        <dbReference type="SAM" id="Coils"/>
    </source>
</evidence>
<comment type="caution">
    <text evidence="4">The sequence shown here is derived from an EMBL/GenBank/DDBJ whole genome shotgun (WGS) entry which is preliminary data.</text>
</comment>
<keyword evidence="3" id="KW-1133">Transmembrane helix</keyword>
<accession>A0A8S1SCI0</accession>
<name>A0A8S1SCI0_9CILI</name>
<keyword evidence="3" id="KW-0472">Membrane</keyword>
<reference evidence="4" key="1">
    <citation type="submission" date="2021-01" db="EMBL/GenBank/DDBJ databases">
        <authorList>
            <consortium name="Genoscope - CEA"/>
            <person name="William W."/>
        </authorList>
    </citation>
    <scope>NUCLEOTIDE SEQUENCE</scope>
</reference>
<feature type="region of interest" description="Disordered" evidence="2">
    <location>
        <begin position="414"/>
        <end position="433"/>
    </location>
</feature>
<feature type="compositionally biased region" description="Basic and acidic residues" evidence="2">
    <location>
        <begin position="1"/>
        <end position="13"/>
    </location>
</feature>
<feature type="compositionally biased region" description="Polar residues" evidence="2">
    <location>
        <begin position="14"/>
        <end position="24"/>
    </location>
</feature>
<sequence>MQQTHMQEEKQEINPDSSPSLSDSQNDKKEPIKQYFSTKCKWISFSVTFFVLAGIGIFLGIYLSQNTSSAPTLKKFQRDEFQQVDEICMHYTSDKIHNCTQIEMKTKRVVNDVNKQNATSLLMLTSLKVKTFQQNSDGTRQYDEMIDQNTEIEEQIQKSLRRLQQSQPTENDNFCEGIPADECGNVNEVPLVTVITDQQTGAIQQIGIPIEIPDLLIQPLVSNIIHIAPNVAESTNTTGTDGNRLLKEDYSNVYFIGKEAFIPKSSKTKSWFGNTVIKKTISQSDQIDGNSQGINIFDMFEQSQETILDNNNYLVSSHITTDSKYSNSIQTENVNQNSDDLADKSETEITNDSNLITVETKSDEDLTNLLTEIKNKQTIQYYTIQDLQDKIQNQQDQQDQVQDLQQEGNRLLENENGDVHSNSETEYESQEGECTSSIFNQKRTLKEATVLKQKVGLQAEFKGEVKEGSASGFFKTCVSLNGGCVVDLYKRDFSYQGKPLEKFEIKGEKSQRIFSIIILIMGYPVTVGADYNYSWGFIESPIKTENEFGISQYIYASLSVTAYGELNLVHIIKIRAGVQGYIFKGSANGVAQFMINQVDNVIIPEKYIVFLDFQIESLTFDVYASYQHITFRLARKCFRRWRFRICWYVPQIGYSNWSDVYRKSFQLANFQAKKRIFEIKSKCY</sequence>
<keyword evidence="5" id="KW-1185">Reference proteome</keyword>
<dbReference type="EMBL" id="CAJJDO010000006">
    <property type="protein sequence ID" value="CAD8137826.1"/>
    <property type="molecule type" value="Genomic_DNA"/>
</dbReference>
<gene>
    <name evidence="4" type="ORF">PPENT_87.1.T0060313</name>
</gene>
<evidence type="ECO:0008006" key="6">
    <source>
        <dbReference type="Google" id="ProtNLM"/>
    </source>
</evidence>
<feature type="region of interest" description="Disordered" evidence="2">
    <location>
        <begin position="1"/>
        <end position="28"/>
    </location>
</feature>
<evidence type="ECO:0000256" key="2">
    <source>
        <dbReference type="SAM" id="MobiDB-lite"/>
    </source>
</evidence>
<evidence type="ECO:0000313" key="4">
    <source>
        <dbReference type="EMBL" id="CAD8137826.1"/>
    </source>
</evidence>
<evidence type="ECO:0000256" key="3">
    <source>
        <dbReference type="SAM" id="Phobius"/>
    </source>
</evidence>
<proteinExistence type="predicted"/>
<dbReference type="AlphaFoldDB" id="A0A8S1SCI0"/>
<keyword evidence="3" id="KW-0812">Transmembrane</keyword>
<dbReference type="Proteomes" id="UP000689195">
    <property type="component" value="Unassembled WGS sequence"/>
</dbReference>
<feature type="compositionally biased region" description="Basic and acidic residues" evidence="2">
    <location>
        <begin position="414"/>
        <end position="423"/>
    </location>
</feature>
<protein>
    <recommendedName>
        <fullName evidence="6">Transmembrane protein</fullName>
    </recommendedName>
</protein>
<feature type="coiled-coil region" evidence="1">
    <location>
        <begin position="384"/>
        <end position="414"/>
    </location>
</feature>
<keyword evidence="1" id="KW-0175">Coiled coil</keyword>
<feature type="transmembrane region" description="Helical" evidence="3">
    <location>
        <begin position="42"/>
        <end position="63"/>
    </location>
</feature>